<dbReference type="InterPro" id="IPR036291">
    <property type="entry name" value="NAD(P)-bd_dom_sf"/>
</dbReference>
<name>A0A158K6N0_9BURK</name>
<comment type="caution">
    <text evidence="3">The sequence shown here is derived from an EMBL/GenBank/DDBJ whole genome shotgun (WGS) entry which is preliminary data.</text>
</comment>
<dbReference type="InterPro" id="IPR027051">
    <property type="entry name" value="XdhC_Rossmann_dom"/>
</dbReference>
<sequence length="340" mass="36654">MDSVDLEVLRNSARWLDDGHRVLLVTVVKTWGSSPRPEGAMLAVRDDGHVVGSVSGGCIEDDLIERVRQRGIEQARPEAVKYGITAEEAHRFGLPCGGTIQLVLEPLSLQSGIAGLCDAVEAGRLVARSLDMASGEVRMEPAEATDGVLFDDVTLLTIHGPRYRMLVIGAGQLSRYLCNIAVGLDYQVTVCDPREEYTEEWDVPGTTVVRTMPDDTVMEMKLDERCAVIALTHDPKLDDLALMEALKTPAFYVGALGSRRNNAARRERLKEFDLSEAELARLHGPVGIYIGSRTPPEIAVSILAEVTAAKNGVSLPELLRVEGAKAAKEVEGGGGVVCGV</sequence>
<organism evidence="3 4">
    <name type="scientific">Caballeronia choica</name>
    <dbReference type="NCBI Taxonomy" id="326476"/>
    <lineage>
        <taxon>Bacteria</taxon>
        <taxon>Pseudomonadati</taxon>
        <taxon>Pseudomonadota</taxon>
        <taxon>Betaproteobacteria</taxon>
        <taxon>Burkholderiales</taxon>
        <taxon>Burkholderiaceae</taxon>
        <taxon>Caballeronia</taxon>
    </lineage>
</organism>
<dbReference type="InterPro" id="IPR052698">
    <property type="entry name" value="MoCofactor_Util/Proc"/>
</dbReference>
<dbReference type="Gene3D" id="3.40.50.720">
    <property type="entry name" value="NAD(P)-binding Rossmann-like Domain"/>
    <property type="match status" value="1"/>
</dbReference>
<gene>
    <name evidence="3" type="ORF">AWB68_05054</name>
</gene>
<reference evidence="3" key="1">
    <citation type="submission" date="2016-01" db="EMBL/GenBank/DDBJ databases">
        <authorList>
            <person name="Peeters C."/>
        </authorList>
    </citation>
    <scope>NUCLEOTIDE SEQUENCE [LARGE SCALE GENOMIC DNA]</scope>
    <source>
        <strain evidence="3">LMG 22940</strain>
    </source>
</reference>
<dbReference type="PANTHER" id="PTHR30388">
    <property type="entry name" value="ALDEHYDE OXIDOREDUCTASE MOLYBDENUM COFACTOR ASSEMBLY PROTEIN"/>
    <property type="match status" value="1"/>
</dbReference>
<dbReference type="AlphaFoldDB" id="A0A158K6N0"/>
<feature type="domain" description="XdhC- CoxI" evidence="1">
    <location>
        <begin position="15"/>
        <end position="83"/>
    </location>
</feature>
<dbReference type="Pfam" id="PF13478">
    <property type="entry name" value="XdhC_C"/>
    <property type="match status" value="1"/>
</dbReference>
<dbReference type="Pfam" id="PF02625">
    <property type="entry name" value="XdhC_CoxI"/>
    <property type="match status" value="1"/>
</dbReference>
<accession>A0A158K6N0</accession>
<protein>
    <submittedName>
        <fullName evidence="3">Lipoprotein</fullName>
    </submittedName>
</protein>
<dbReference type="InterPro" id="IPR003777">
    <property type="entry name" value="XdhC_CoxI"/>
</dbReference>
<keyword evidence="4" id="KW-1185">Reference proteome</keyword>
<evidence type="ECO:0000313" key="4">
    <source>
        <dbReference type="Proteomes" id="UP000054770"/>
    </source>
</evidence>
<keyword evidence="3" id="KW-0449">Lipoprotein</keyword>
<dbReference type="PANTHER" id="PTHR30388:SF4">
    <property type="entry name" value="MOLYBDENUM COFACTOR INSERTION CHAPERONE PAOD"/>
    <property type="match status" value="1"/>
</dbReference>
<dbReference type="SUPFAM" id="SSF51735">
    <property type="entry name" value="NAD(P)-binding Rossmann-fold domains"/>
    <property type="match status" value="1"/>
</dbReference>
<proteinExistence type="predicted"/>
<evidence type="ECO:0000313" key="3">
    <source>
        <dbReference type="EMBL" id="SAL76767.1"/>
    </source>
</evidence>
<evidence type="ECO:0000259" key="1">
    <source>
        <dbReference type="Pfam" id="PF02625"/>
    </source>
</evidence>
<dbReference type="OrthoDB" id="9815497at2"/>
<dbReference type="EMBL" id="FCON02000067">
    <property type="protein sequence ID" value="SAL76767.1"/>
    <property type="molecule type" value="Genomic_DNA"/>
</dbReference>
<evidence type="ECO:0000259" key="2">
    <source>
        <dbReference type="Pfam" id="PF13478"/>
    </source>
</evidence>
<dbReference type="RefSeq" id="WP_087647104.1">
    <property type="nucleotide sequence ID" value="NZ_FCON02000067.1"/>
</dbReference>
<dbReference type="Proteomes" id="UP000054770">
    <property type="component" value="Unassembled WGS sequence"/>
</dbReference>
<feature type="domain" description="XdhC Rossmann" evidence="2">
    <location>
        <begin position="165"/>
        <end position="306"/>
    </location>
</feature>